<evidence type="ECO:0000259" key="4">
    <source>
        <dbReference type="Pfam" id="PF22456"/>
    </source>
</evidence>
<dbReference type="Pfam" id="PF16187">
    <property type="entry name" value="Peptidase_M16_M"/>
    <property type="match status" value="1"/>
</dbReference>
<reference evidence="5" key="1">
    <citation type="submission" date="2020-06" db="EMBL/GenBank/DDBJ databases">
        <title>Draft genome of Bugula neritina, a colonial animal packing powerful symbionts and potential medicines.</title>
        <authorList>
            <person name="Rayko M."/>
        </authorList>
    </citation>
    <scope>NUCLEOTIDE SEQUENCE [LARGE SCALE GENOMIC DNA]</scope>
    <source>
        <strain evidence="5">Kwan_BN1</strain>
    </source>
</reference>
<evidence type="ECO:0000313" key="5">
    <source>
        <dbReference type="EMBL" id="KAF6016890.1"/>
    </source>
</evidence>
<accession>A0A7J7ISM5</accession>
<proteinExistence type="predicted"/>
<feature type="domain" description="Coenzyme PQQ synthesis protein F-like C-terminal lobe" evidence="4">
    <location>
        <begin position="347"/>
        <end position="447"/>
    </location>
</feature>
<name>A0A7J7ISM5_BUGNE</name>
<dbReference type="GO" id="GO:0046872">
    <property type="term" value="F:metal ion binding"/>
    <property type="evidence" value="ECO:0007669"/>
    <property type="project" value="UniProtKB-KW"/>
</dbReference>
<dbReference type="Gene3D" id="3.30.830.10">
    <property type="entry name" value="Metalloenzyme, LuxS/M16 peptidase-like"/>
    <property type="match status" value="3"/>
</dbReference>
<evidence type="ECO:0000313" key="6">
    <source>
        <dbReference type="Proteomes" id="UP000593567"/>
    </source>
</evidence>
<evidence type="ECO:0000256" key="2">
    <source>
        <dbReference type="SAM" id="MobiDB-lite"/>
    </source>
</evidence>
<feature type="region of interest" description="Disordered" evidence="2">
    <location>
        <begin position="540"/>
        <end position="560"/>
    </location>
</feature>
<dbReference type="InterPro" id="IPR011249">
    <property type="entry name" value="Metalloenz_LuxS/M16"/>
</dbReference>
<keyword evidence="1" id="KW-0479">Metal-binding</keyword>
<protein>
    <submittedName>
        <fullName evidence="5">NRD1</fullName>
    </submittedName>
</protein>
<evidence type="ECO:0000256" key="1">
    <source>
        <dbReference type="ARBA" id="ARBA00022723"/>
    </source>
</evidence>
<dbReference type="PANTHER" id="PTHR43690:SF18">
    <property type="entry name" value="INSULIN-DEGRADING ENZYME-RELATED"/>
    <property type="match status" value="1"/>
</dbReference>
<dbReference type="SUPFAM" id="SSF63411">
    <property type="entry name" value="LuxS/MPP-like metallohydrolase"/>
    <property type="match status" value="3"/>
</dbReference>
<dbReference type="InterPro" id="IPR032632">
    <property type="entry name" value="Peptidase_M16_M"/>
</dbReference>
<organism evidence="5 6">
    <name type="scientific">Bugula neritina</name>
    <name type="common">Brown bryozoan</name>
    <name type="synonym">Sertularia neritina</name>
    <dbReference type="NCBI Taxonomy" id="10212"/>
    <lineage>
        <taxon>Eukaryota</taxon>
        <taxon>Metazoa</taxon>
        <taxon>Spiralia</taxon>
        <taxon>Lophotrochozoa</taxon>
        <taxon>Bryozoa</taxon>
        <taxon>Gymnolaemata</taxon>
        <taxon>Cheilostomatida</taxon>
        <taxon>Flustrina</taxon>
        <taxon>Buguloidea</taxon>
        <taxon>Bugulidae</taxon>
        <taxon>Bugula</taxon>
    </lineage>
</organism>
<dbReference type="Proteomes" id="UP000593567">
    <property type="component" value="Unassembled WGS sequence"/>
</dbReference>
<comment type="caution">
    <text evidence="5">The sequence shown here is derived from an EMBL/GenBank/DDBJ whole genome shotgun (WGS) entry which is preliminary data.</text>
</comment>
<dbReference type="InterPro" id="IPR050626">
    <property type="entry name" value="Peptidase_M16"/>
</dbReference>
<feature type="compositionally biased region" description="Low complexity" evidence="2">
    <location>
        <begin position="541"/>
        <end position="560"/>
    </location>
</feature>
<dbReference type="InterPro" id="IPR054734">
    <property type="entry name" value="PqqF-like_C_4"/>
</dbReference>
<evidence type="ECO:0000259" key="3">
    <source>
        <dbReference type="Pfam" id="PF16187"/>
    </source>
</evidence>
<sequence>MCKFSIESVIHKLLPSNCNIMVLSPSFEAQADREEYWYKTKYLVKEVPQSLRDPTAFRPRRQLHLPPPNDFIASDFSLKDPNTLYTKEPKLILNTSRSKLWYKQDRKFKVPKVCVYFHILSPVVSTSAKSQALLDLFLDILSHNLVEVAYNAYVAQLEYEFKATNEGIIIKLRGFSHKLHKLMEIIMDRIDEFDVSDQDFHTLNEQLKKNYYNSFIKPEKLARDVRLMLLENKSWTKVHKRAFLANLRKVDLMNFVSEFKRMSHIEGYVHGNYTVEEALNMESCVRNRLRNDALPQAMLPVERVTQLPVDDSVVRVKSFHEGDTNSTVMNYFQVGPADISKFVTLELLNAIMEEPCFDILRTKEQLGYSVFSDMKNTSGIIGLTVTVSTQASKFSVKLVDEKIEEFLLEMADRLDDMAAKEFNTHRDSLIAVKRCDDSSLQEAADRLFTEIRDKTYLFDRLDKEVEELEKLDLEEVVSLFHSTLGTAEANLRKKLSVQVVGFGEKETGVPVKAETFSAFSQSTPVDLSLCQGLATDCTVKSSPSSESSNSSDTPVTAPLATTVPLTATEDTELYDFTHLEIDPAAEGCRSFLTVDDLHKFKCGLSLHPVSKIL</sequence>
<keyword evidence="6" id="KW-1185">Reference proteome</keyword>
<gene>
    <name evidence="5" type="ORF">EB796_024809</name>
</gene>
<feature type="domain" description="Peptidase M16 middle/third" evidence="3">
    <location>
        <begin position="6"/>
        <end position="240"/>
    </location>
</feature>
<dbReference type="Pfam" id="PF22456">
    <property type="entry name" value="PqqF-like_C_4"/>
    <property type="match status" value="1"/>
</dbReference>
<dbReference type="OrthoDB" id="4953at2759"/>
<dbReference type="PANTHER" id="PTHR43690">
    <property type="entry name" value="NARDILYSIN"/>
    <property type="match status" value="1"/>
</dbReference>
<dbReference type="AlphaFoldDB" id="A0A7J7ISM5"/>
<dbReference type="EMBL" id="VXIV02003454">
    <property type="protein sequence ID" value="KAF6016890.1"/>
    <property type="molecule type" value="Genomic_DNA"/>
</dbReference>